<dbReference type="EMBL" id="KI913492">
    <property type="protein sequence ID" value="ETV63906.1"/>
    <property type="molecule type" value="Genomic_DNA"/>
</dbReference>
<dbReference type="OrthoDB" id="116407at2759"/>
<dbReference type="VEuPathDB" id="FungiDB:H257_19162"/>
<evidence type="ECO:0000313" key="1">
    <source>
        <dbReference type="EMBL" id="ETV63906.1"/>
    </source>
</evidence>
<protein>
    <submittedName>
        <fullName evidence="1">Uncharacterized protein</fullName>
    </submittedName>
</protein>
<dbReference type="GeneID" id="20821158"/>
<accession>W4FAR0</accession>
<sequence length="166" mass="18263">MVVNGEYEGIVQRDAPVTHGVAYGITASPFGIEPTTARSSGRICPNDSAYWPPGDSSISETTRHVTELAEALCAMHKTVVATVDVQCAKARTQRNGKRSVKWFSDHRLEVQQLVPPSETSLHHTCRLRLYCKGARDIDEDLKAQIPFGNESFYIEALQDLCLSDGA</sequence>
<proteinExistence type="predicted"/>
<dbReference type="AlphaFoldDB" id="W4FAR0"/>
<organism evidence="1">
    <name type="scientific">Aphanomyces astaci</name>
    <name type="common">Crayfish plague agent</name>
    <dbReference type="NCBI Taxonomy" id="112090"/>
    <lineage>
        <taxon>Eukaryota</taxon>
        <taxon>Sar</taxon>
        <taxon>Stramenopiles</taxon>
        <taxon>Oomycota</taxon>
        <taxon>Saprolegniomycetes</taxon>
        <taxon>Saprolegniales</taxon>
        <taxon>Verrucalvaceae</taxon>
        <taxon>Aphanomyces</taxon>
    </lineage>
</organism>
<dbReference type="RefSeq" id="XP_009846611.1">
    <property type="nucleotide sequence ID" value="XM_009848309.1"/>
</dbReference>
<reference evidence="1" key="1">
    <citation type="submission" date="2013-12" db="EMBL/GenBank/DDBJ databases">
        <title>The Genome Sequence of Aphanomyces astaci APO3.</title>
        <authorList>
            <consortium name="The Broad Institute Genomics Platform"/>
            <person name="Russ C."/>
            <person name="Tyler B."/>
            <person name="van West P."/>
            <person name="Dieguez-Uribeondo J."/>
            <person name="Young S.K."/>
            <person name="Zeng Q."/>
            <person name="Gargeya S."/>
            <person name="Fitzgerald M."/>
            <person name="Abouelleil A."/>
            <person name="Alvarado L."/>
            <person name="Chapman S.B."/>
            <person name="Gainer-Dewar J."/>
            <person name="Goldberg J."/>
            <person name="Griggs A."/>
            <person name="Gujja S."/>
            <person name="Hansen M."/>
            <person name="Howarth C."/>
            <person name="Imamovic A."/>
            <person name="Ireland A."/>
            <person name="Larimer J."/>
            <person name="McCowan C."/>
            <person name="Murphy C."/>
            <person name="Pearson M."/>
            <person name="Poon T.W."/>
            <person name="Priest M."/>
            <person name="Roberts A."/>
            <person name="Saif S."/>
            <person name="Shea T."/>
            <person name="Sykes S."/>
            <person name="Wortman J."/>
            <person name="Nusbaum C."/>
            <person name="Birren B."/>
        </authorList>
    </citation>
    <scope>NUCLEOTIDE SEQUENCE [LARGE SCALE GENOMIC DNA]</scope>
    <source>
        <strain evidence="1">APO3</strain>
    </source>
</reference>
<name>W4FAR0_APHAT</name>
<gene>
    <name evidence="1" type="ORF">H257_19162</name>
</gene>